<sequence>MAFRIETGVRPNLKSARRKRQRPLPAPRARLKDETHLRILRQLPCLVSGTAPAGEAAHIRYASALHGKGITGIGTKPDDKWAVPLCVWLHTMSSGAQHRDGEEWWWEERGIDPLFIAAQLYAVSVAMRDAKVPEHDVVRQLTRMVIDFRRNVG</sequence>
<reference evidence="2" key="1">
    <citation type="submission" date="2022-08" db="EMBL/GenBank/DDBJ databases">
        <authorList>
            <person name="Li F."/>
        </authorList>
    </citation>
    <scope>NUCLEOTIDE SEQUENCE</scope>
    <source>
        <strain evidence="2">MQZ15Z-1</strain>
    </source>
</reference>
<organism evidence="2 3">
    <name type="scientific">Ancylobacter mangrovi</name>
    <dbReference type="NCBI Taxonomy" id="2972472"/>
    <lineage>
        <taxon>Bacteria</taxon>
        <taxon>Pseudomonadati</taxon>
        <taxon>Pseudomonadota</taxon>
        <taxon>Alphaproteobacteria</taxon>
        <taxon>Hyphomicrobiales</taxon>
        <taxon>Xanthobacteraceae</taxon>
        <taxon>Ancylobacter</taxon>
    </lineage>
</organism>
<dbReference type="RefSeq" id="WP_258735074.1">
    <property type="nucleotide sequence ID" value="NZ_JANTHY010000001.1"/>
</dbReference>
<feature type="region of interest" description="Disordered" evidence="1">
    <location>
        <begin position="1"/>
        <end position="27"/>
    </location>
</feature>
<evidence type="ECO:0000313" key="2">
    <source>
        <dbReference type="EMBL" id="MCS0497916.1"/>
    </source>
</evidence>
<evidence type="ECO:0000313" key="3">
    <source>
        <dbReference type="Proteomes" id="UP001151088"/>
    </source>
</evidence>
<dbReference type="EMBL" id="JANTHZ010000015">
    <property type="protein sequence ID" value="MCS0497916.1"/>
    <property type="molecule type" value="Genomic_DNA"/>
</dbReference>
<gene>
    <name evidence="2" type="ORF">NVS89_22755</name>
</gene>
<proteinExistence type="predicted"/>
<dbReference type="Proteomes" id="UP001151088">
    <property type="component" value="Unassembled WGS sequence"/>
</dbReference>
<accession>A0A9X2T633</accession>
<comment type="caution">
    <text evidence="2">The sequence shown here is derived from an EMBL/GenBank/DDBJ whole genome shotgun (WGS) entry which is preliminary data.</text>
</comment>
<protein>
    <recommendedName>
        <fullName evidence="4">DUF968 domain-containing protein</fullName>
    </recommendedName>
</protein>
<keyword evidence="3" id="KW-1185">Reference proteome</keyword>
<dbReference type="AlphaFoldDB" id="A0A9X2T633"/>
<evidence type="ECO:0000256" key="1">
    <source>
        <dbReference type="SAM" id="MobiDB-lite"/>
    </source>
</evidence>
<name>A0A9X2T633_9HYPH</name>
<evidence type="ECO:0008006" key="4">
    <source>
        <dbReference type="Google" id="ProtNLM"/>
    </source>
</evidence>